<dbReference type="Proteomes" id="UP000614350">
    <property type="component" value="Unassembled WGS sequence"/>
</dbReference>
<keyword evidence="1" id="KW-0472">Membrane</keyword>
<name>A0A834J3T7_VESVU</name>
<accession>A0A834J3T7</accession>
<feature type="transmembrane region" description="Helical" evidence="1">
    <location>
        <begin position="20"/>
        <end position="37"/>
    </location>
</feature>
<dbReference type="EMBL" id="JACSEA010000022">
    <property type="protein sequence ID" value="KAF7380052.1"/>
    <property type="molecule type" value="Genomic_DNA"/>
</dbReference>
<evidence type="ECO:0000313" key="2">
    <source>
        <dbReference type="EMBL" id="KAF7380052.1"/>
    </source>
</evidence>
<evidence type="ECO:0000256" key="1">
    <source>
        <dbReference type="SAM" id="Phobius"/>
    </source>
</evidence>
<keyword evidence="1" id="KW-0812">Transmembrane</keyword>
<keyword evidence="1" id="KW-1133">Transmembrane helix</keyword>
<evidence type="ECO:0000313" key="3">
    <source>
        <dbReference type="Proteomes" id="UP000614350"/>
    </source>
</evidence>
<gene>
    <name evidence="2" type="ORF">HZH66_014407</name>
</gene>
<keyword evidence="3" id="KW-1185">Reference proteome</keyword>
<sequence>MNESDLFLAYQADEFVTGEIWITLFLLGGVGSLGLSATRNEGKPQISDANCWKTAAWRNHQEDGSDLRVVEKATVTDDDEFVEGWKFWDRGTQSRLSIKFVEVAECYSMLS</sequence>
<protein>
    <submittedName>
        <fullName evidence="2">Uncharacterized protein</fullName>
    </submittedName>
</protein>
<reference evidence="2" key="1">
    <citation type="journal article" date="2020" name="G3 (Bethesda)">
        <title>High-Quality Assemblies for Three Invasive Social Wasps from the &lt;i&gt;Vespula&lt;/i&gt; Genus.</title>
        <authorList>
            <person name="Harrop T.W.R."/>
            <person name="Guhlin J."/>
            <person name="McLaughlin G.M."/>
            <person name="Permina E."/>
            <person name="Stockwell P."/>
            <person name="Gilligan J."/>
            <person name="Le Lec M.F."/>
            <person name="Gruber M.A.M."/>
            <person name="Quinn O."/>
            <person name="Lovegrove M."/>
            <person name="Duncan E.J."/>
            <person name="Remnant E.J."/>
            <person name="Van Eeckhoven J."/>
            <person name="Graham B."/>
            <person name="Knapp R.A."/>
            <person name="Langford K.W."/>
            <person name="Kronenberg Z."/>
            <person name="Press M.O."/>
            <person name="Eacker S.M."/>
            <person name="Wilson-Rankin E.E."/>
            <person name="Purcell J."/>
            <person name="Lester P.J."/>
            <person name="Dearden P.K."/>
        </authorList>
    </citation>
    <scope>NUCLEOTIDE SEQUENCE</scope>
    <source>
        <strain evidence="2">Marl-1</strain>
    </source>
</reference>
<proteinExistence type="predicted"/>
<organism evidence="2 3">
    <name type="scientific">Vespula vulgaris</name>
    <name type="common">Yellow jacket</name>
    <name type="synonym">Wasp</name>
    <dbReference type="NCBI Taxonomy" id="7454"/>
    <lineage>
        <taxon>Eukaryota</taxon>
        <taxon>Metazoa</taxon>
        <taxon>Ecdysozoa</taxon>
        <taxon>Arthropoda</taxon>
        <taxon>Hexapoda</taxon>
        <taxon>Insecta</taxon>
        <taxon>Pterygota</taxon>
        <taxon>Neoptera</taxon>
        <taxon>Endopterygota</taxon>
        <taxon>Hymenoptera</taxon>
        <taxon>Apocrita</taxon>
        <taxon>Aculeata</taxon>
        <taxon>Vespoidea</taxon>
        <taxon>Vespidae</taxon>
        <taxon>Vespinae</taxon>
        <taxon>Vespula</taxon>
    </lineage>
</organism>
<dbReference type="AlphaFoldDB" id="A0A834J3T7"/>
<comment type="caution">
    <text evidence="2">The sequence shown here is derived from an EMBL/GenBank/DDBJ whole genome shotgun (WGS) entry which is preliminary data.</text>
</comment>